<dbReference type="EMBL" id="AFBI03000006">
    <property type="protein sequence ID" value="EJW01259.1"/>
    <property type="molecule type" value="Genomic_DNA"/>
</dbReference>
<dbReference type="GO" id="GO:0005509">
    <property type="term" value="F:calcium ion binding"/>
    <property type="evidence" value="ECO:0007669"/>
    <property type="project" value="InterPro"/>
</dbReference>
<evidence type="ECO:0000256" key="1">
    <source>
        <dbReference type="ARBA" id="ARBA00022737"/>
    </source>
</evidence>
<sequence length="147" mass="16717">MNRHVNLFKLYATQPQNMIQRSQLLSILNQCRCPITEEILSQCMEATALADKESLSFEQYICLVNYINKANLDKVDENMLRAAFKTFDCDSSGHIHSGFLRSILSENKAMDDSEIDELLGILNIDSNGNVNYEDFIKSISRTNTSIN</sequence>
<comment type="caution">
    <text evidence="3">The sequence shown here is derived from an EMBL/GenBank/DDBJ whole genome shotgun (WGS) entry which is preliminary data.</text>
</comment>
<proteinExistence type="predicted"/>
<keyword evidence="4" id="KW-1185">Reference proteome</keyword>
<dbReference type="InterPro" id="IPR050230">
    <property type="entry name" value="CALM/Myosin/TropC-like"/>
</dbReference>
<gene>
    <name evidence="3" type="ORF">EDEG_00532</name>
</gene>
<dbReference type="VEuPathDB" id="MicrosporidiaDB:EDEG_00532"/>
<keyword evidence="1" id="KW-0677">Repeat</keyword>
<dbReference type="PANTHER" id="PTHR23048">
    <property type="entry name" value="MYOSIN LIGHT CHAIN 1, 3"/>
    <property type="match status" value="1"/>
</dbReference>
<reference evidence="4" key="2">
    <citation type="submission" date="2015-07" db="EMBL/GenBank/DDBJ databases">
        <title>Contrasting host-pathogen interactions and genome evolution in two generalist and specialist microsporidian pathogens of mosquitoes.</title>
        <authorList>
            <consortium name="The Broad Institute Genomics Platform"/>
            <consortium name="The Broad Institute Genome Sequencing Center for Infectious Disease"/>
            <person name="Cuomo C.A."/>
            <person name="Sanscrainte N.D."/>
            <person name="Goldberg J.M."/>
            <person name="Heiman D."/>
            <person name="Young S."/>
            <person name="Zeng Q."/>
            <person name="Becnel J.J."/>
            <person name="Birren B.W."/>
        </authorList>
    </citation>
    <scope>NUCLEOTIDE SEQUENCE [LARGE SCALE GENOMIC DNA]</scope>
    <source>
        <strain evidence="4">USNM 41457</strain>
    </source>
</reference>
<reference evidence="3 4" key="1">
    <citation type="submission" date="2011-08" db="EMBL/GenBank/DDBJ databases">
        <authorList>
            <person name="Liu Z.J."/>
            <person name="Shi F.L."/>
            <person name="Lu J.Q."/>
            <person name="Li M."/>
            <person name="Wang Z.L."/>
        </authorList>
    </citation>
    <scope>NUCLEOTIDE SEQUENCE [LARGE SCALE GENOMIC DNA]</scope>
    <source>
        <strain evidence="3 4">USNM 41457</strain>
    </source>
</reference>
<dbReference type="InParanoid" id="J9D107"/>
<dbReference type="HOGENOM" id="CLU_1768023_0_0_1"/>
<dbReference type="PANTHER" id="PTHR23048:SF0">
    <property type="entry name" value="CALMODULIN LIKE 3"/>
    <property type="match status" value="1"/>
</dbReference>
<dbReference type="GO" id="GO:0016460">
    <property type="term" value="C:myosin II complex"/>
    <property type="evidence" value="ECO:0007669"/>
    <property type="project" value="TreeGrafter"/>
</dbReference>
<evidence type="ECO:0000313" key="3">
    <source>
        <dbReference type="EMBL" id="EJW01259.1"/>
    </source>
</evidence>
<protein>
    <recommendedName>
        <fullName evidence="2">EF-hand domain-containing protein</fullName>
    </recommendedName>
</protein>
<dbReference type="PROSITE" id="PS50222">
    <property type="entry name" value="EF_HAND_2"/>
    <property type="match status" value="1"/>
</dbReference>
<name>J9D107_EDHAE</name>
<dbReference type="STRING" id="1003232.J9D107"/>
<dbReference type="OrthoDB" id="26525at2759"/>
<dbReference type="Gene3D" id="1.10.238.10">
    <property type="entry name" value="EF-hand"/>
    <property type="match status" value="1"/>
</dbReference>
<evidence type="ECO:0000313" key="4">
    <source>
        <dbReference type="Proteomes" id="UP000003163"/>
    </source>
</evidence>
<accession>J9D107</accession>
<dbReference type="FunFam" id="1.10.238.10:FF:000003">
    <property type="entry name" value="Calmodulin A"/>
    <property type="match status" value="1"/>
</dbReference>
<feature type="domain" description="EF-hand" evidence="2">
    <location>
        <begin position="75"/>
        <end position="110"/>
    </location>
</feature>
<dbReference type="SUPFAM" id="SSF47473">
    <property type="entry name" value="EF-hand"/>
    <property type="match status" value="1"/>
</dbReference>
<dbReference type="Pfam" id="PF13499">
    <property type="entry name" value="EF-hand_7"/>
    <property type="match status" value="1"/>
</dbReference>
<dbReference type="InterPro" id="IPR011992">
    <property type="entry name" value="EF-hand-dom_pair"/>
</dbReference>
<dbReference type="FunCoup" id="J9D107">
    <property type="interactions" value="44"/>
</dbReference>
<organism evidence="3 4">
    <name type="scientific">Edhazardia aedis (strain USNM 41457)</name>
    <name type="common">Microsporidian parasite</name>
    <dbReference type="NCBI Taxonomy" id="1003232"/>
    <lineage>
        <taxon>Eukaryota</taxon>
        <taxon>Fungi</taxon>
        <taxon>Fungi incertae sedis</taxon>
        <taxon>Microsporidia</taxon>
        <taxon>Edhazardia</taxon>
    </lineage>
</organism>
<evidence type="ECO:0000259" key="2">
    <source>
        <dbReference type="PROSITE" id="PS50222"/>
    </source>
</evidence>
<dbReference type="Proteomes" id="UP000003163">
    <property type="component" value="Unassembled WGS sequence"/>
</dbReference>
<dbReference type="AlphaFoldDB" id="J9D107"/>
<dbReference type="InterPro" id="IPR002048">
    <property type="entry name" value="EF_hand_dom"/>
</dbReference>